<dbReference type="Pfam" id="PF13487">
    <property type="entry name" value="HD_5"/>
    <property type="match status" value="1"/>
</dbReference>
<dbReference type="SUPFAM" id="SSF109604">
    <property type="entry name" value="HD-domain/PDEase-like"/>
    <property type="match status" value="1"/>
</dbReference>
<name>A0A1X0XZF6_9BACT</name>
<feature type="domain" description="HD-GYP" evidence="2">
    <location>
        <begin position="161"/>
        <end position="350"/>
    </location>
</feature>
<evidence type="ECO:0000313" key="4">
    <source>
        <dbReference type="Proteomes" id="UP000193136"/>
    </source>
</evidence>
<dbReference type="Gene3D" id="1.10.3210.10">
    <property type="entry name" value="Hypothetical protein af1432"/>
    <property type="match status" value="1"/>
</dbReference>
<dbReference type="AlphaFoldDB" id="A0A1X0XZF6"/>
<accession>A0A1X0XZF6</accession>
<keyword evidence="4" id="KW-1185">Reference proteome</keyword>
<evidence type="ECO:0000256" key="1">
    <source>
        <dbReference type="SAM" id="MobiDB-lite"/>
    </source>
</evidence>
<comment type="caution">
    <text evidence="3">The sequence shown here is derived from an EMBL/GenBank/DDBJ whole genome shotgun (WGS) entry which is preliminary data.</text>
</comment>
<sequence length="350" mass="39684">MEQEAGIKQKARRMTSQPLTQMAPEAAARATLVDGEEGDLYAIGMDCLHPDLRAPCDLYRRLRSGEFVFFAREGIPFDDRVKASLLELGVECLYIREQDVGRFFLYIKQTLEKIVKDPAASAEHKASAVHMSCRETMRRAYSDPRASFLQQAHEVITPTVDLIVNDEEATRCLIRLTAYDHCTYVHSTNVGIFGVALARIIHGHESAAVMERLGAGFFLHDLGKCMIPIEILNKPGALTTAERQVVNRHPLDGYHLLQERGFLTREAEILTLQHHEREDGKGYPAGLTTPDIHPYARICRLVDVYEALTAERPYHQRRSTFEALKFMQEKILTDIDQELMAGFVRLFARS</sequence>
<dbReference type="PANTHER" id="PTHR43155:SF2">
    <property type="entry name" value="CYCLIC DI-GMP PHOSPHODIESTERASE PA4108"/>
    <property type="match status" value="1"/>
</dbReference>
<dbReference type="OrthoDB" id="9776628at2"/>
<proteinExistence type="predicted"/>
<dbReference type="InterPro" id="IPR037522">
    <property type="entry name" value="HD_GYP_dom"/>
</dbReference>
<dbReference type="PROSITE" id="PS51832">
    <property type="entry name" value="HD_GYP"/>
    <property type="match status" value="1"/>
</dbReference>
<dbReference type="SMART" id="SM00471">
    <property type="entry name" value="HDc"/>
    <property type="match status" value="1"/>
</dbReference>
<feature type="region of interest" description="Disordered" evidence="1">
    <location>
        <begin position="1"/>
        <end position="20"/>
    </location>
</feature>
<gene>
    <name evidence="3" type="ORF">B5V00_12495</name>
</gene>
<organism evidence="3 4">
    <name type="scientific">Geothermobacter hydrogeniphilus</name>
    <dbReference type="NCBI Taxonomy" id="1969733"/>
    <lineage>
        <taxon>Bacteria</taxon>
        <taxon>Pseudomonadati</taxon>
        <taxon>Thermodesulfobacteriota</taxon>
        <taxon>Desulfuromonadia</taxon>
        <taxon>Desulfuromonadales</taxon>
        <taxon>Geothermobacteraceae</taxon>
        <taxon>Geothermobacter</taxon>
    </lineage>
</organism>
<dbReference type="CDD" id="cd00077">
    <property type="entry name" value="HDc"/>
    <property type="match status" value="1"/>
</dbReference>
<evidence type="ECO:0000313" key="3">
    <source>
        <dbReference type="EMBL" id="ORJ58273.1"/>
    </source>
</evidence>
<dbReference type="PANTHER" id="PTHR43155">
    <property type="entry name" value="CYCLIC DI-GMP PHOSPHODIESTERASE PA4108-RELATED"/>
    <property type="match status" value="1"/>
</dbReference>
<evidence type="ECO:0000259" key="2">
    <source>
        <dbReference type="PROSITE" id="PS51832"/>
    </source>
</evidence>
<dbReference type="Proteomes" id="UP000193136">
    <property type="component" value="Unassembled WGS sequence"/>
</dbReference>
<dbReference type="STRING" id="1969733.B5V00_12495"/>
<dbReference type="InterPro" id="IPR003607">
    <property type="entry name" value="HD/PDEase_dom"/>
</dbReference>
<protein>
    <recommendedName>
        <fullName evidence="2">HD-GYP domain-containing protein</fullName>
    </recommendedName>
</protein>
<reference evidence="3 4" key="1">
    <citation type="submission" date="2017-03" db="EMBL/GenBank/DDBJ databases">
        <title>Genome sequence of Geothermobacter sp. EPR-M, Deep-Sea Iron Reducer.</title>
        <authorList>
            <person name="Tully B."/>
            <person name="Savalia P."/>
            <person name="Abuyen K."/>
            <person name="Baughan C."/>
            <person name="Romero E."/>
            <person name="Ronkowski C."/>
            <person name="Torres B."/>
            <person name="Tremblay J."/>
            <person name="Trujillo A."/>
            <person name="Tyler M."/>
            <person name="Perez-Rodriguez I."/>
            <person name="Amend J."/>
        </authorList>
    </citation>
    <scope>NUCLEOTIDE SEQUENCE [LARGE SCALE GENOMIC DNA]</scope>
    <source>
        <strain evidence="3 4">EPR-M</strain>
    </source>
</reference>
<dbReference type="EMBL" id="NAAD01000016">
    <property type="protein sequence ID" value="ORJ58273.1"/>
    <property type="molecule type" value="Genomic_DNA"/>
</dbReference>